<organism evidence="6 7">
    <name type="scientific">Nocardia speluncae</name>
    <dbReference type="NCBI Taxonomy" id="419477"/>
    <lineage>
        <taxon>Bacteria</taxon>
        <taxon>Bacillati</taxon>
        <taxon>Actinomycetota</taxon>
        <taxon>Actinomycetes</taxon>
        <taxon>Mycobacteriales</taxon>
        <taxon>Nocardiaceae</taxon>
        <taxon>Nocardia</taxon>
    </lineage>
</organism>
<keyword evidence="2 4" id="KW-0238">DNA-binding</keyword>
<dbReference type="Pfam" id="PF17937">
    <property type="entry name" value="TetR_C_28"/>
    <property type="match status" value="1"/>
</dbReference>
<dbReference type="EMBL" id="JAAXOO010000007">
    <property type="protein sequence ID" value="NKY36792.1"/>
    <property type="molecule type" value="Genomic_DNA"/>
</dbReference>
<feature type="DNA-binding region" description="H-T-H motif" evidence="4">
    <location>
        <begin position="35"/>
        <end position="54"/>
    </location>
</feature>
<feature type="domain" description="HTH tetR-type" evidence="5">
    <location>
        <begin position="13"/>
        <end position="72"/>
    </location>
</feature>
<gene>
    <name evidence="6" type="ORF">HGA13_27520</name>
</gene>
<dbReference type="InterPro" id="IPR001647">
    <property type="entry name" value="HTH_TetR"/>
</dbReference>
<dbReference type="InterPro" id="IPR041479">
    <property type="entry name" value="TetR_CgmR_C"/>
</dbReference>
<dbReference type="PROSITE" id="PS50977">
    <property type="entry name" value="HTH_TETR_2"/>
    <property type="match status" value="1"/>
</dbReference>
<evidence type="ECO:0000256" key="2">
    <source>
        <dbReference type="ARBA" id="ARBA00023125"/>
    </source>
</evidence>
<dbReference type="GO" id="GO:0003700">
    <property type="term" value="F:DNA-binding transcription factor activity"/>
    <property type="evidence" value="ECO:0007669"/>
    <property type="project" value="TreeGrafter"/>
</dbReference>
<evidence type="ECO:0000256" key="4">
    <source>
        <dbReference type="PROSITE-ProRule" id="PRU00335"/>
    </source>
</evidence>
<dbReference type="Pfam" id="PF00440">
    <property type="entry name" value="TetR_N"/>
    <property type="match status" value="1"/>
</dbReference>
<dbReference type="PRINTS" id="PR00455">
    <property type="entry name" value="HTHTETR"/>
</dbReference>
<dbReference type="GO" id="GO:0000976">
    <property type="term" value="F:transcription cis-regulatory region binding"/>
    <property type="evidence" value="ECO:0007669"/>
    <property type="project" value="TreeGrafter"/>
</dbReference>
<dbReference type="InterPro" id="IPR050109">
    <property type="entry name" value="HTH-type_TetR-like_transc_reg"/>
</dbReference>
<keyword evidence="1" id="KW-0805">Transcription regulation</keyword>
<dbReference type="SUPFAM" id="SSF46689">
    <property type="entry name" value="Homeodomain-like"/>
    <property type="match status" value="1"/>
</dbReference>
<evidence type="ECO:0000256" key="1">
    <source>
        <dbReference type="ARBA" id="ARBA00023015"/>
    </source>
</evidence>
<evidence type="ECO:0000313" key="7">
    <source>
        <dbReference type="Proteomes" id="UP000565715"/>
    </source>
</evidence>
<dbReference type="InterPro" id="IPR009057">
    <property type="entry name" value="Homeodomain-like_sf"/>
</dbReference>
<keyword evidence="3" id="KW-0804">Transcription</keyword>
<evidence type="ECO:0000313" key="6">
    <source>
        <dbReference type="EMBL" id="NKY36792.1"/>
    </source>
</evidence>
<protein>
    <submittedName>
        <fullName evidence="6">TetR/AcrR family transcriptional regulator</fullName>
    </submittedName>
</protein>
<sequence length="187" mass="20169">MTRTEPVPTRDKERTRRAILDAAEQMFAENGSKASLAAIAKAASVTQGGLRHHFPSRATLLSGVVEHSIGRCWDEIRAHIDLSENRPGKFTRGYIRAMTGDSNLYGCILDPIGLSTALGNLSEVESLYARDAEELNAAFAADGLSHARVLIIRYTADGLAVARSTPYLSSADLAVARAELLAMTEEP</sequence>
<dbReference type="AlphaFoldDB" id="A0A846XLC0"/>
<dbReference type="PANTHER" id="PTHR30055:SF234">
    <property type="entry name" value="HTH-TYPE TRANSCRIPTIONAL REGULATOR BETI"/>
    <property type="match status" value="1"/>
</dbReference>
<evidence type="ECO:0000256" key="3">
    <source>
        <dbReference type="ARBA" id="ARBA00023163"/>
    </source>
</evidence>
<keyword evidence="7" id="KW-1185">Reference proteome</keyword>
<dbReference type="RefSeq" id="WP_068039278.1">
    <property type="nucleotide sequence ID" value="NZ_JAAXOO010000007.1"/>
</dbReference>
<name>A0A846XLC0_9NOCA</name>
<dbReference type="PANTHER" id="PTHR30055">
    <property type="entry name" value="HTH-TYPE TRANSCRIPTIONAL REGULATOR RUTR"/>
    <property type="match status" value="1"/>
</dbReference>
<reference evidence="6 7" key="1">
    <citation type="submission" date="2020-04" db="EMBL/GenBank/DDBJ databases">
        <title>MicrobeNet Type strains.</title>
        <authorList>
            <person name="Nicholson A.C."/>
        </authorList>
    </citation>
    <scope>NUCLEOTIDE SEQUENCE [LARGE SCALE GENOMIC DNA]</scope>
    <source>
        <strain evidence="6 7">DSM 45078</strain>
    </source>
</reference>
<accession>A0A846XLC0</accession>
<proteinExistence type="predicted"/>
<dbReference type="Proteomes" id="UP000565715">
    <property type="component" value="Unassembled WGS sequence"/>
</dbReference>
<comment type="caution">
    <text evidence="6">The sequence shown here is derived from an EMBL/GenBank/DDBJ whole genome shotgun (WGS) entry which is preliminary data.</text>
</comment>
<dbReference type="Gene3D" id="1.10.357.10">
    <property type="entry name" value="Tetracycline Repressor, domain 2"/>
    <property type="match status" value="1"/>
</dbReference>
<evidence type="ECO:0000259" key="5">
    <source>
        <dbReference type="PROSITE" id="PS50977"/>
    </source>
</evidence>